<evidence type="ECO:0000256" key="2">
    <source>
        <dbReference type="ARBA" id="ARBA00022679"/>
    </source>
</evidence>
<evidence type="ECO:0000313" key="10">
    <source>
        <dbReference type="Proteomes" id="UP000772186"/>
    </source>
</evidence>
<keyword evidence="2" id="KW-0808">Transferase</keyword>
<comment type="catalytic activity">
    <reaction evidence="7">
        <text>DNA(n) + a 2'-deoxyribonucleoside 5'-triphosphate = DNA(n+1) + diphosphate</text>
        <dbReference type="Rhea" id="RHEA:22508"/>
        <dbReference type="Rhea" id="RHEA-COMP:17339"/>
        <dbReference type="Rhea" id="RHEA-COMP:17340"/>
        <dbReference type="ChEBI" id="CHEBI:33019"/>
        <dbReference type="ChEBI" id="CHEBI:61560"/>
        <dbReference type="ChEBI" id="CHEBI:173112"/>
        <dbReference type="EC" id="2.7.7.7"/>
    </reaction>
</comment>
<dbReference type="InterPro" id="IPR008921">
    <property type="entry name" value="DNA_pol3_clamp-load_cplx_C"/>
</dbReference>
<comment type="similarity">
    <text evidence="6">Belongs to the DNA polymerase HolA subunit family.</text>
</comment>
<keyword evidence="3" id="KW-0548">Nucleotidyltransferase</keyword>
<dbReference type="PANTHER" id="PTHR34388">
    <property type="entry name" value="DNA POLYMERASE III SUBUNIT DELTA"/>
    <property type="match status" value="1"/>
</dbReference>
<dbReference type="EMBL" id="JAIQBY010000005">
    <property type="protein sequence ID" value="MBZ4195315.1"/>
    <property type="molecule type" value="Genomic_DNA"/>
</dbReference>
<dbReference type="SUPFAM" id="SSF52540">
    <property type="entry name" value="P-loop containing nucleoside triphosphate hydrolases"/>
    <property type="match status" value="1"/>
</dbReference>
<gene>
    <name evidence="9" type="ORF">LAD73_01080</name>
</gene>
<dbReference type="GO" id="GO:0003677">
    <property type="term" value="F:DNA binding"/>
    <property type="evidence" value="ECO:0007669"/>
    <property type="project" value="InterPro"/>
</dbReference>
<dbReference type="SUPFAM" id="SSF48019">
    <property type="entry name" value="post-AAA+ oligomerization domain-like"/>
    <property type="match status" value="1"/>
</dbReference>
<dbReference type="Proteomes" id="UP000772186">
    <property type="component" value="Unassembled WGS sequence"/>
</dbReference>
<dbReference type="GO" id="GO:0006261">
    <property type="term" value="P:DNA-templated DNA replication"/>
    <property type="evidence" value="ECO:0007669"/>
    <property type="project" value="TreeGrafter"/>
</dbReference>
<dbReference type="Gene3D" id="3.40.50.300">
    <property type="entry name" value="P-loop containing nucleotide triphosphate hydrolases"/>
    <property type="match status" value="1"/>
</dbReference>
<dbReference type="PANTHER" id="PTHR34388:SF1">
    <property type="entry name" value="DNA POLYMERASE III SUBUNIT DELTA"/>
    <property type="match status" value="1"/>
</dbReference>
<keyword evidence="5" id="KW-0239">DNA-directed DNA polymerase</keyword>
<dbReference type="EC" id="2.7.7.7" evidence="1"/>
<name>A0A953T4T3_9MOLU</name>
<evidence type="ECO:0000256" key="5">
    <source>
        <dbReference type="ARBA" id="ARBA00022932"/>
    </source>
</evidence>
<evidence type="ECO:0000256" key="6">
    <source>
        <dbReference type="ARBA" id="ARBA00034754"/>
    </source>
</evidence>
<keyword evidence="10" id="KW-1185">Reference proteome</keyword>
<evidence type="ECO:0000256" key="7">
    <source>
        <dbReference type="ARBA" id="ARBA00049244"/>
    </source>
</evidence>
<accession>A0A953T4T3</accession>
<reference evidence="9 10" key="1">
    <citation type="submission" date="2021-09" db="EMBL/GenBank/DDBJ databases">
        <title>WGS of Mycoplasma sp. Zaradi2 strains.</title>
        <authorList>
            <person name="Spergser J."/>
        </authorList>
    </citation>
    <scope>NUCLEOTIDE SEQUENCE [LARGE SCALE GENOMIC DNA]</scope>
    <source>
        <strain evidence="9 10">1331</strain>
    </source>
</reference>
<dbReference type="RefSeq" id="WP_223644467.1">
    <property type="nucleotide sequence ID" value="NZ_JAIQBY010000005.1"/>
</dbReference>
<proteinExistence type="inferred from homology"/>
<dbReference type="Gene3D" id="1.20.272.10">
    <property type="match status" value="1"/>
</dbReference>
<dbReference type="InterPro" id="IPR027417">
    <property type="entry name" value="P-loop_NTPase"/>
</dbReference>
<evidence type="ECO:0000256" key="3">
    <source>
        <dbReference type="ARBA" id="ARBA00022695"/>
    </source>
</evidence>
<protein>
    <recommendedName>
        <fullName evidence="1">DNA-directed DNA polymerase</fullName>
        <ecNumber evidence="1">2.7.7.7</ecNumber>
    </recommendedName>
</protein>
<organism evidence="9 10">
    <name type="scientific">Mycoplasma tauri</name>
    <dbReference type="NCBI Taxonomy" id="547987"/>
    <lineage>
        <taxon>Bacteria</taxon>
        <taxon>Bacillati</taxon>
        <taxon>Mycoplasmatota</taxon>
        <taxon>Mollicutes</taxon>
        <taxon>Mycoplasmataceae</taxon>
        <taxon>Mycoplasma</taxon>
    </lineage>
</organism>
<evidence type="ECO:0000256" key="4">
    <source>
        <dbReference type="ARBA" id="ARBA00022705"/>
    </source>
</evidence>
<dbReference type="Gene3D" id="1.10.8.60">
    <property type="match status" value="1"/>
</dbReference>
<dbReference type="InterPro" id="IPR005790">
    <property type="entry name" value="DNA_polIII_delta"/>
</dbReference>
<feature type="domain" description="DNA polymerase III delta subunit-like C-terminal" evidence="8">
    <location>
        <begin position="202"/>
        <end position="320"/>
    </location>
</feature>
<evidence type="ECO:0000313" key="9">
    <source>
        <dbReference type="EMBL" id="MBZ4195315.1"/>
    </source>
</evidence>
<keyword evidence="4" id="KW-0235">DNA replication</keyword>
<sequence length="322" mass="37468">MIFIYGDEEFLIENEIEKIKNKNGDKNFEIFRFSDGASIDEFTHTISSSDIFNRARLFLVYDFPFFELKKLSKEDEFYSYEIIKALKIQSNDTYVFINKEISDKNKISANSFTKFIFEDKGHSTKMIEAKSISKKDIFVIIKSLASKYKVNMDDNAINALIDKTPNDLLIIEQEIKKLSMQGKIIDSEIIFESVSEYYNNEDQFGFVNSLESNDLALIWTKYNEKMIEGAEISLLIGQISQVFILAHQIYAYKITNEGLDKLAKELNINNYRIKKISSFLNKIGIIKIKKMIKSLSSLDQEIKNGKVNDKIGFERFLIKYFK</sequence>
<dbReference type="AlphaFoldDB" id="A0A953T4T3"/>
<evidence type="ECO:0000259" key="8">
    <source>
        <dbReference type="Pfam" id="PF21694"/>
    </source>
</evidence>
<dbReference type="GO" id="GO:0009360">
    <property type="term" value="C:DNA polymerase III complex"/>
    <property type="evidence" value="ECO:0007669"/>
    <property type="project" value="TreeGrafter"/>
</dbReference>
<dbReference type="GO" id="GO:0003887">
    <property type="term" value="F:DNA-directed DNA polymerase activity"/>
    <property type="evidence" value="ECO:0007669"/>
    <property type="project" value="UniProtKB-KW"/>
</dbReference>
<evidence type="ECO:0000256" key="1">
    <source>
        <dbReference type="ARBA" id="ARBA00012417"/>
    </source>
</evidence>
<comment type="caution">
    <text evidence="9">The sequence shown here is derived from an EMBL/GenBank/DDBJ whole genome shotgun (WGS) entry which is preliminary data.</text>
</comment>
<dbReference type="InterPro" id="IPR048466">
    <property type="entry name" value="DNA_pol3_delta-like_C"/>
</dbReference>
<dbReference type="NCBIfam" id="TIGR01128">
    <property type="entry name" value="holA"/>
    <property type="match status" value="1"/>
</dbReference>
<dbReference type="Pfam" id="PF21694">
    <property type="entry name" value="DNA_pol3_delta_C"/>
    <property type="match status" value="1"/>
</dbReference>